<dbReference type="Proteomes" id="UP000631114">
    <property type="component" value="Unassembled WGS sequence"/>
</dbReference>
<dbReference type="OrthoDB" id="31183at2759"/>
<dbReference type="InterPro" id="IPR040191">
    <property type="entry name" value="UTP10"/>
</dbReference>
<organism evidence="2 3">
    <name type="scientific">Coptis chinensis</name>
    <dbReference type="NCBI Taxonomy" id="261450"/>
    <lineage>
        <taxon>Eukaryota</taxon>
        <taxon>Viridiplantae</taxon>
        <taxon>Streptophyta</taxon>
        <taxon>Embryophyta</taxon>
        <taxon>Tracheophyta</taxon>
        <taxon>Spermatophyta</taxon>
        <taxon>Magnoliopsida</taxon>
        <taxon>Ranunculales</taxon>
        <taxon>Ranunculaceae</taxon>
        <taxon>Coptidoideae</taxon>
        <taxon>Coptis</taxon>
    </lineage>
</organism>
<comment type="caution">
    <text evidence="2">The sequence shown here is derived from an EMBL/GenBank/DDBJ whole genome shotgun (WGS) entry which is preliminary data.</text>
</comment>
<proteinExistence type="predicted"/>
<dbReference type="GO" id="GO:0030686">
    <property type="term" value="C:90S preribosome"/>
    <property type="evidence" value="ECO:0007669"/>
    <property type="project" value="TreeGrafter"/>
</dbReference>
<dbReference type="GO" id="GO:0034455">
    <property type="term" value="C:t-UTP complex"/>
    <property type="evidence" value="ECO:0007669"/>
    <property type="project" value="TreeGrafter"/>
</dbReference>
<dbReference type="SUPFAM" id="SSF48371">
    <property type="entry name" value="ARM repeat"/>
    <property type="match status" value="1"/>
</dbReference>
<dbReference type="GO" id="GO:0032040">
    <property type="term" value="C:small-subunit processome"/>
    <property type="evidence" value="ECO:0007669"/>
    <property type="project" value="TreeGrafter"/>
</dbReference>
<dbReference type="GO" id="GO:0000462">
    <property type="term" value="P:maturation of SSU-rRNA from tricistronic rRNA transcript (SSU-rRNA, 5.8S rRNA, LSU-rRNA)"/>
    <property type="evidence" value="ECO:0007669"/>
    <property type="project" value="TreeGrafter"/>
</dbReference>
<dbReference type="GO" id="GO:0030515">
    <property type="term" value="F:snoRNA binding"/>
    <property type="evidence" value="ECO:0007669"/>
    <property type="project" value="TreeGrafter"/>
</dbReference>
<gene>
    <name evidence="2" type="ORF">IFM89_027553</name>
</gene>
<dbReference type="GO" id="GO:0045943">
    <property type="term" value="P:positive regulation of transcription by RNA polymerase I"/>
    <property type="evidence" value="ECO:0007669"/>
    <property type="project" value="TreeGrafter"/>
</dbReference>
<evidence type="ECO:0000313" key="2">
    <source>
        <dbReference type="EMBL" id="KAF9602424.1"/>
    </source>
</evidence>
<accession>A0A835LT43</accession>
<reference evidence="2 3" key="1">
    <citation type="submission" date="2020-10" db="EMBL/GenBank/DDBJ databases">
        <title>The Coptis chinensis genome and diversification of protoberbering-type alkaloids.</title>
        <authorList>
            <person name="Wang B."/>
            <person name="Shu S."/>
            <person name="Song C."/>
            <person name="Liu Y."/>
        </authorList>
    </citation>
    <scope>NUCLEOTIDE SEQUENCE [LARGE SCALE GENOMIC DNA]</scope>
    <source>
        <strain evidence="2">HL-2020</strain>
        <tissue evidence="2">Leaf</tissue>
    </source>
</reference>
<dbReference type="InterPro" id="IPR016024">
    <property type="entry name" value="ARM-type_fold"/>
</dbReference>
<dbReference type="PANTHER" id="PTHR13457">
    <property type="entry name" value="BAP28"/>
    <property type="match status" value="1"/>
</dbReference>
<dbReference type="EMBL" id="JADFTS010000006">
    <property type="protein sequence ID" value="KAF9602424.1"/>
    <property type="molecule type" value="Genomic_DNA"/>
</dbReference>
<dbReference type="PANTHER" id="PTHR13457:SF1">
    <property type="entry name" value="HEAT REPEAT-CONTAINING PROTEIN 1"/>
    <property type="match status" value="1"/>
</dbReference>
<dbReference type="Pfam" id="PF23243">
    <property type="entry name" value="HEAT_HEATR1"/>
    <property type="match status" value="1"/>
</dbReference>
<sequence length="231" mass="25875">MSLTCMKMSTQVDIQSNLVGLLLRTWPLFKLLSKIWKNEWLLGLFKQDEKWLGASYGAYETNISTICSIQQTVLSALEDITASLFSDILKDGILENYDIKLLLECACATKDAVTRNHIFSLLSSIAKINPDKVLDHIIGIFTVIGKSAAKQTDGHSQRVFEDLISTIVLCWLSKANNINNLLQIFVDVLPEVAEHRRLTIIVYLLRMLGERTSLASVLVRSTYLIGGGEEK</sequence>
<keyword evidence="3" id="KW-1185">Reference proteome</keyword>
<name>A0A835LT43_9MAGN</name>
<evidence type="ECO:0000313" key="3">
    <source>
        <dbReference type="Proteomes" id="UP000631114"/>
    </source>
</evidence>
<feature type="domain" description="Utp10/HEAT1 HEAT-repeats" evidence="1">
    <location>
        <begin position="173"/>
        <end position="219"/>
    </location>
</feature>
<dbReference type="AlphaFoldDB" id="A0A835LT43"/>
<protein>
    <recommendedName>
        <fullName evidence="1">Utp10/HEAT1 HEAT-repeats domain-containing protein</fullName>
    </recommendedName>
</protein>
<dbReference type="InterPro" id="IPR056473">
    <property type="entry name" value="HEAT_Utp10/HEAT1"/>
</dbReference>
<evidence type="ECO:0000259" key="1">
    <source>
        <dbReference type="Pfam" id="PF23243"/>
    </source>
</evidence>